<evidence type="ECO:0000313" key="7">
    <source>
        <dbReference type="EMBL" id="GAA5066352.1"/>
    </source>
</evidence>
<dbReference type="RefSeq" id="WP_345498988.1">
    <property type="nucleotide sequence ID" value="NZ_BAABJM010000007.1"/>
</dbReference>
<proteinExistence type="predicted"/>
<reference evidence="8" key="1">
    <citation type="journal article" date="2019" name="Int. J. Syst. Evol. Microbiol.">
        <title>The Global Catalogue of Microorganisms (GCM) 10K type strain sequencing project: providing services to taxonomists for standard genome sequencing and annotation.</title>
        <authorList>
            <consortium name="The Broad Institute Genomics Platform"/>
            <consortium name="The Broad Institute Genome Sequencing Center for Infectious Disease"/>
            <person name="Wu L."/>
            <person name="Ma J."/>
        </authorList>
    </citation>
    <scope>NUCLEOTIDE SEQUENCE [LARGE SCALE GENOMIC DNA]</scope>
    <source>
        <strain evidence="8">JCM 18298</strain>
    </source>
</reference>
<dbReference type="PROSITE" id="PS50977">
    <property type="entry name" value="HTH_TETR_2"/>
    <property type="match status" value="1"/>
</dbReference>
<feature type="domain" description="HTH tetR-type" evidence="6">
    <location>
        <begin position="27"/>
        <end position="87"/>
    </location>
</feature>
<comment type="caution">
    <text evidence="7">The sequence shown here is derived from an EMBL/GenBank/DDBJ whole genome shotgun (WGS) entry which is preliminary data.</text>
</comment>
<feature type="DNA-binding region" description="H-T-H motif" evidence="4">
    <location>
        <begin position="50"/>
        <end position="69"/>
    </location>
</feature>
<dbReference type="InterPro" id="IPR050109">
    <property type="entry name" value="HTH-type_TetR-like_transc_reg"/>
</dbReference>
<dbReference type="PANTHER" id="PTHR30055">
    <property type="entry name" value="HTH-TYPE TRANSCRIPTIONAL REGULATOR RUTR"/>
    <property type="match status" value="1"/>
</dbReference>
<dbReference type="SUPFAM" id="SSF46689">
    <property type="entry name" value="Homeodomain-like"/>
    <property type="match status" value="1"/>
</dbReference>
<accession>A0ABP9KV35</accession>
<dbReference type="InterPro" id="IPR009057">
    <property type="entry name" value="Homeodomain-like_sf"/>
</dbReference>
<organism evidence="7 8">
    <name type="scientific">Nocardia callitridis</name>
    <dbReference type="NCBI Taxonomy" id="648753"/>
    <lineage>
        <taxon>Bacteria</taxon>
        <taxon>Bacillati</taxon>
        <taxon>Actinomycetota</taxon>
        <taxon>Actinomycetes</taxon>
        <taxon>Mycobacteriales</taxon>
        <taxon>Nocardiaceae</taxon>
        <taxon>Nocardia</taxon>
    </lineage>
</organism>
<keyword evidence="2 4" id="KW-0238">DNA-binding</keyword>
<sequence>MVVKGEKPDGGGRSRGGRPPQTAQQHEVARARILTATRAVFAEHGYYGVTVSRILKHLGMSRATFYRYFRNADEAVCTVIEAAGDASLVALHASVGEVEGSIAKVLAGIEAHLRWSSEQADIAQSLEAGIHDPQNPVSRMRERVHAEITELLVTEANATGRGNPDPLTLNVYITTMEHTSYHMRRTTSGDEAAENNARTIMIKCALALLGTPEDWKLLEADPATLGLAE</sequence>
<evidence type="ECO:0000256" key="1">
    <source>
        <dbReference type="ARBA" id="ARBA00023015"/>
    </source>
</evidence>
<evidence type="ECO:0000256" key="4">
    <source>
        <dbReference type="PROSITE-ProRule" id="PRU00335"/>
    </source>
</evidence>
<feature type="region of interest" description="Disordered" evidence="5">
    <location>
        <begin position="1"/>
        <end position="25"/>
    </location>
</feature>
<evidence type="ECO:0000256" key="2">
    <source>
        <dbReference type="ARBA" id="ARBA00023125"/>
    </source>
</evidence>
<keyword evidence="8" id="KW-1185">Reference proteome</keyword>
<evidence type="ECO:0000256" key="3">
    <source>
        <dbReference type="ARBA" id="ARBA00023163"/>
    </source>
</evidence>
<protein>
    <submittedName>
        <fullName evidence="7">TetR family transcriptional regulator</fullName>
    </submittedName>
</protein>
<name>A0ABP9KV35_9NOCA</name>
<keyword evidence="3" id="KW-0804">Transcription</keyword>
<evidence type="ECO:0000259" key="6">
    <source>
        <dbReference type="PROSITE" id="PS50977"/>
    </source>
</evidence>
<evidence type="ECO:0000313" key="8">
    <source>
        <dbReference type="Proteomes" id="UP001500603"/>
    </source>
</evidence>
<dbReference type="PANTHER" id="PTHR30055:SF234">
    <property type="entry name" value="HTH-TYPE TRANSCRIPTIONAL REGULATOR BETI"/>
    <property type="match status" value="1"/>
</dbReference>
<dbReference type="Pfam" id="PF00440">
    <property type="entry name" value="TetR_N"/>
    <property type="match status" value="1"/>
</dbReference>
<dbReference type="PRINTS" id="PR00455">
    <property type="entry name" value="HTHTETR"/>
</dbReference>
<dbReference type="EMBL" id="BAABJM010000007">
    <property type="protein sequence ID" value="GAA5066352.1"/>
    <property type="molecule type" value="Genomic_DNA"/>
</dbReference>
<keyword evidence="1" id="KW-0805">Transcription regulation</keyword>
<gene>
    <name evidence="7" type="ORF">GCM10023318_54420</name>
</gene>
<evidence type="ECO:0000256" key="5">
    <source>
        <dbReference type="SAM" id="MobiDB-lite"/>
    </source>
</evidence>
<feature type="compositionally biased region" description="Basic and acidic residues" evidence="5">
    <location>
        <begin position="1"/>
        <end position="12"/>
    </location>
</feature>
<dbReference type="InterPro" id="IPR001647">
    <property type="entry name" value="HTH_TetR"/>
</dbReference>
<dbReference type="Proteomes" id="UP001500603">
    <property type="component" value="Unassembled WGS sequence"/>
</dbReference>
<dbReference type="Gene3D" id="1.10.357.10">
    <property type="entry name" value="Tetracycline Repressor, domain 2"/>
    <property type="match status" value="1"/>
</dbReference>